<feature type="coiled-coil region" evidence="2">
    <location>
        <begin position="210"/>
        <end position="273"/>
    </location>
</feature>
<dbReference type="Pfam" id="PF21645">
    <property type="entry name" value="FakA-like_M"/>
    <property type="match status" value="1"/>
</dbReference>
<sequence>MKIEHLNVTRLIKLFIAGSRWMSKYADILNDLNVYPVPDGDTGTNMSMTMQAVENELVKLNHEPTMHEFCELLSEAILLGARGNSGTILSQIIQGFLNGFEDKEELDIDDITRSFEQASKLAYKAVSNPVEGTMLTVIRVIAEKAKEYHGPKDNFIPYLSYVKEAAHQAVEETPNQLLKLKEAGVVDAGGMGVFYLIEGFEKSITDPEMLKDLERIVKSQAHRRERLEATNVDINIKFKYCTEFIVQAGKFNIEDLKKEIKELGDSMVVAQSSTKTKTHIHTNNPGAVLEIAMKYGGLDNIKIDNMELQHRSLHLAEEDLLDQNSAHVMIQNENTEKKAYFAIADTYEMGELFIKSGATCVLIGGQGQNPSVADMEMAIAKIDAEEIVLLPNNKNIISAAKIVAERAAKNVEVYETKTMLEGNFYVENKSENLEQVVKDARRNKSIEITKAVRNTKVGDLMITEGNYIALVNGKIMYENESIRDLISDLYEENIDENTLNIFAVLGNESTDEGNRAIVNTRGIKHEEYIGKQENYHYYIYIVNKDPNQPEIAIITDSTSDLTPTLIGDLSVNVIPLKIKFDGNKYYKDGVDISKTDFWHKIITEGVIPKTSQPSPAEFKNLYQRLLKRGYKKIITILISSKLSGTQQAAKVARGMLPEEKDIAIVDSKNVWLGSGHLVLEAARMAKAGESFETIIENVEEMRDKGKIYFVVDELKYLERGGRIGKASAKIGGVLNIKPILKVEDGEVHNEKKVVGDKGAMRYMEKLLRQEAKNGSIVLYTGWGGTKHQSENADELRKSVEKYSSVDYQSRCEVGSTIGSHSGPLYGMAIFPKIK</sequence>
<evidence type="ECO:0000256" key="1">
    <source>
        <dbReference type="ARBA" id="ARBA00023121"/>
    </source>
</evidence>
<dbReference type="Pfam" id="PF02645">
    <property type="entry name" value="DegV"/>
    <property type="match status" value="1"/>
</dbReference>
<dbReference type="Gene3D" id="1.25.40.340">
    <property type="match status" value="1"/>
</dbReference>
<dbReference type="InterPro" id="IPR003797">
    <property type="entry name" value="DegV"/>
</dbReference>
<feature type="domain" description="DhaL" evidence="3">
    <location>
        <begin position="9"/>
        <end position="202"/>
    </location>
</feature>
<gene>
    <name evidence="4" type="ORF">DYH56_15255</name>
</gene>
<evidence type="ECO:0000313" key="4">
    <source>
        <dbReference type="EMBL" id="REI39302.1"/>
    </source>
</evidence>
<keyword evidence="1" id="KW-0446">Lipid-binding</keyword>
<accession>A0ABX9KDC9</accession>
<dbReference type="PROSITE" id="PS51480">
    <property type="entry name" value="DHAL"/>
    <property type="match status" value="1"/>
</dbReference>
<dbReference type="InterPro" id="IPR048394">
    <property type="entry name" value="FakA-like_M"/>
</dbReference>
<dbReference type="PROSITE" id="PS51482">
    <property type="entry name" value="DEGV"/>
    <property type="match status" value="1"/>
</dbReference>
<evidence type="ECO:0000259" key="3">
    <source>
        <dbReference type="PROSITE" id="PS51480"/>
    </source>
</evidence>
<dbReference type="InterPro" id="IPR033470">
    <property type="entry name" value="FakA-like_C"/>
</dbReference>
<dbReference type="SMART" id="SM01120">
    <property type="entry name" value="Dak2"/>
    <property type="match status" value="1"/>
</dbReference>
<dbReference type="PANTHER" id="PTHR33434">
    <property type="entry name" value="DEGV DOMAIN-CONTAINING PROTEIN DR_1986-RELATED"/>
    <property type="match status" value="1"/>
</dbReference>
<dbReference type="Gene3D" id="3.30.1180.10">
    <property type="match status" value="1"/>
</dbReference>
<keyword evidence="5" id="KW-1185">Reference proteome</keyword>
<dbReference type="Pfam" id="PF13684">
    <property type="entry name" value="FakA-like_C"/>
    <property type="match status" value="1"/>
</dbReference>
<dbReference type="InterPro" id="IPR043168">
    <property type="entry name" value="DegV_C"/>
</dbReference>
<name>A0ABX9KDC9_9FUSO</name>
<dbReference type="SMART" id="SM01121">
    <property type="entry name" value="Dak1_2"/>
    <property type="match status" value="1"/>
</dbReference>
<dbReference type="InterPro" id="IPR004007">
    <property type="entry name" value="DhaL_dom"/>
</dbReference>
<protein>
    <submittedName>
        <fullName evidence="4">DegV family EDD domain-containing protein</fullName>
    </submittedName>
</protein>
<keyword evidence="2" id="KW-0175">Coiled coil</keyword>
<dbReference type="Pfam" id="PF02734">
    <property type="entry name" value="Dak2"/>
    <property type="match status" value="1"/>
</dbReference>
<dbReference type="InterPro" id="IPR050270">
    <property type="entry name" value="DegV_domain_contain"/>
</dbReference>
<organism evidence="4 5">
    <name type="scientific">Psychrilyobacter piezotolerans</name>
    <dbReference type="NCBI Taxonomy" id="2293438"/>
    <lineage>
        <taxon>Bacteria</taxon>
        <taxon>Fusobacteriati</taxon>
        <taxon>Fusobacteriota</taxon>
        <taxon>Fusobacteriia</taxon>
        <taxon>Fusobacteriales</taxon>
        <taxon>Fusobacteriaceae</taxon>
        <taxon>Psychrilyobacter</taxon>
    </lineage>
</organism>
<proteinExistence type="predicted"/>
<comment type="caution">
    <text evidence="4">The sequence shown here is derived from an EMBL/GenBank/DDBJ whole genome shotgun (WGS) entry which is preliminary data.</text>
</comment>
<evidence type="ECO:0000313" key="5">
    <source>
        <dbReference type="Proteomes" id="UP000263486"/>
    </source>
</evidence>
<dbReference type="Gene3D" id="3.40.50.10170">
    <property type="match status" value="1"/>
</dbReference>
<reference evidence="4 5" key="1">
    <citation type="submission" date="2018-08" db="EMBL/GenBank/DDBJ databases">
        <title>Draft genome sequence of Psychrilyobacter sp. strain SD5 isolated from Black Sea water.</title>
        <authorList>
            <person name="Yadav S."/>
            <person name="Villanueva L."/>
            <person name="Damste J.S.S."/>
        </authorList>
    </citation>
    <scope>NUCLEOTIDE SEQUENCE [LARGE SCALE GENOMIC DNA]</scope>
    <source>
        <strain evidence="4 5">SD5</strain>
    </source>
</reference>
<evidence type="ECO:0000256" key="2">
    <source>
        <dbReference type="SAM" id="Coils"/>
    </source>
</evidence>
<dbReference type="NCBIfam" id="TIGR03599">
    <property type="entry name" value="YloV"/>
    <property type="match status" value="1"/>
</dbReference>
<dbReference type="InterPro" id="IPR036117">
    <property type="entry name" value="DhaL_dom_sf"/>
</dbReference>
<dbReference type="PANTHER" id="PTHR33434:SF2">
    <property type="entry name" value="FATTY ACID-BINDING PROTEIN TM_1468"/>
    <property type="match status" value="1"/>
</dbReference>
<dbReference type="SUPFAM" id="SSF82549">
    <property type="entry name" value="DAK1/DegV-like"/>
    <property type="match status" value="1"/>
</dbReference>
<dbReference type="SUPFAM" id="SSF101473">
    <property type="entry name" value="DhaL-like"/>
    <property type="match status" value="1"/>
</dbReference>
<dbReference type="RefSeq" id="WP_114643722.1">
    <property type="nucleotide sequence ID" value="NZ_JAACIO010000049.1"/>
</dbReference>
<dbReference type="InterPro" id="IPR019986">
    <property type="entry name" value="YloV-like"/>
</dbReference>
<dbReference type="Proteomes" id="UP000263486">
    <property type="component" value="Unassembled WGS sequence"/>
</dbReference>
<dbReference type="EMBL" id="QUAJ01000052">
    <property type="protein sequence ID" value="REI39302.1"/>
    <property type="molecule type" value="Genomic_DNA"/>
</dbReference>
<dbReference type="NCBIfam" id="TIGR00762">
    <property type="entry name" value="DegV"/>
    <property type="match status" value="1"/>
</dbReference>